<dbReference type="OrthoDB" id="9805728at2"/>
<dbReference type="PANTHER" id="PTHR15032:SF36">
    <property type="entry name" value="METALLO-BETA-LACTAMASE DOMAIN-CONTAINING PROTEIN"/>
    <property type="match status" value="1"/>
</dbReference>
<keyword evidence="1" id="KW-0472">Membrane</keyword>
<dbReference type="InterPro" id="IPR036866">
    <property type="entry name" value="RibonucZ/Hydroxyglut_hydro"/>
</dbReference>
<dbReference type="PANTHER" id="PTHR15032">
    <property type="entry name" value="N-ACYL-PHOSPHATIDYLETHANOLAMINE-HYDROLYZING PHOSPHOLIPASE D"/>
    <property type="match status" value="1"/>
</dbReference>
<dbReference type="Proteomes" id="UP000199545">
    <property type="component" value="Unassembled WGS sequence"/>
</dbReference>
<gene>
    <name evidence="3" type="ORF">SAMN05421852_102233</name>
</gene>
<dbReference type="GO" id="GO:0005737">
    <property type="term" value="C:cytoplasm"/>
    <property type="evidence" value="ECO:0007669"/>
    <property type="project" value="TreeGrafter"/>
</dbReference>
<dbReference type="EMBL" id="FORR01000002">
    <property type="protein sequence ID" value="SFI85330.1"/>
    <property type="molecule type" value="Genomic_DNA"/>
</dbReference>
<evidence type="ECO:0000256" key="1">
    <source>
        <dbReference type="SAM" id="Phobius"/>
    </source>
</evidence>
<dbReference type="PIRSF" id="PIRSF038896">
    <property type="entry name" value="NAPE-PLD"/>
    <property type="match status" value="1"/>
</dbReference>
<keyword evidence="4" id="KW-1185">Reference proteome</keyword>
<organism evidence="3 4">
    <name type="scientific">Thermoflavimicrobium dichotomicum</name>
    <dbReference type="NCBI Taxonomy" id="46223"/>
    <lineage>
        <taxon>Bacteria</taxon>
        <taxon>Bacillati</taxon>
        <taxon>Bacillota</taxon>
        <taxon>Bacilli</taxon>
        <taxon>Bacillales</taxon>
        <taxon>Thermoactinomycetaceae</taxon>
        <taxon>Thermoflavimicrobium</taxon>
    </lineage>
</organism>
<evidence type="ECO:0000313" key="4">
    <source>
        <dbReference type="Proteomes" id="UP000199545"/>
    </source>
</evidence>
<dbReference type="SUPFAM" id="SSF56281">
    <property type="entry name" value="Metallo-hydrolase/oxidoreductase"/>
    <property type="match status" value="1"/>
</dbReference>
<protein>
    <submittedName>
        <fullName evidence="3">L-ascorbate metabolism protein UlaG, beta-lactamase superfamily</fullName>
    </submittedName>
</protein>
<dbReference type="InterPro" id="IPR024884">
    <property type="entry name" value="NAPE-PLD"/>
</dbReference>
<dbReference type="InterPro" id="IPR001279">
    <property type="entry name" value="Metallo-B-lactamas"/>
</dbReference>
<dbReference type="GO" id="GO:0070290">
    <property type="term" value="F:N-acylphosphatidylethanolamine-specific phospholipase D activity"/>
    <property type="evidence" value="ECO:0007669"/>
    <property type="project" value="InterPro"/>
</dbReference>
<reference evidence="3 4" key="1">
    <citation type="submission" date="2016-10" db="EMBL/GenBank/DDBJ databases">
        <authorList>
            <person name="de Groot N.N."/>
        </authorList>
    </citation>
    <scope>NUCLEOTIDE SEQUENCE [LARGE SCALE GENOMIC DNA]</scope>
    <source>
        <strain evidence="3 4">DSM 44778</strain>
    </source>
</reference>
<dbReference type="GO" id="GO:0008270">
    <property type="term" value="F:zinc ion binding"/>
    <property type="evidence" value="ECO:0007669"/>
    <property type="project" value="InterPro"/>
</dbReference>
<dbReference type="SMART" id="SM00849">
    <property type="entry name" value="Lactamase_B"/>
    <property type="match status" value="1"/>
</dbReference>
<dbReference type="Pfam" id="PF12706">
    <property type="entry name" value="Lactamase_B_2"/>
    <property type="match status" value="1"/>
</dbReference>
<feature type="domain" description="Metallo-beta-lactamase" evidence="2">
    <location>
        <begin position="58"/>
        <end position="268"/>
    </location>
</feature>
<keyword evidence="1" id="KW-0812">Transmembrane</keyword>
<keyword evidence="1" id="KW-1133">Transmembrane helix</keyword>
<dbReference type="Gene3D" id="3.60.15.10">
    <property type="entry name" value="Ribonuclease Z/Hydroxyacylglutathione hydrolase-like"/>
    <property type="match status" value="1"/>
</dbReference>
<proteinExistence type="predicted"/>
<name>A0A1I3LLB8_9BACL</name>
<dbReference type="RefSeq" id="WP_093228052.1">
    <property type="nucleotide sequence ID" value="NZ_FORR01000002.1"/>
</dbReference>
<evidence type="ECO:0000313" key="3">
    <source>
        <dbReference type="EMBL" id="SFI85330.1"/>
    </source>
</evidence>
<dbReference type="AlphaFoldDB" id="A0A1I3LLB8"/>
<sequence>MHTAVTITLIVLLILLLLSLAYYLFWIIKKPSPPFKEPETRLSPKEWRDDEVTIGWVGHSTVLINLYGYIILTDPVFGKRVGIRLGRGERWILGTKRHTAPAISIEEIGKVDLILLSHAHMDHFDIPTLRKLARPETKVITPKGTARLLRKMPYGQVMEMADEESMEVDHQVKIKGVPVRHWGNRYPWNVKYGYTGYLIERNGVRIFFPGDTAYTPRFRKLKEEGEIDIAIMPIGAYTPDSFQWAHCTPEQAWKMFQEMEAKWFIPIHWDTFVLSYEPVHEPLERLYKAAGDQADRIALTRHGQAFVYQKQEKKQPIYT</sequence>
<dbReference type="STRING" id="46223.SAMN05421852_102233"/>
<accession>A0A1I3LLB8</accession>
<evidence type="ECO:0000259" key="2">
    <source>
        <dbReference type="SMART" id="SM00849"/>
    </source>
</evidence>
<feature type="transmembrane region" description="Helical" evidence="1">
    <location>
        <begin position="6"/>
        <end position="28"/>
    </location>
</feature>